<organism evidence="2 3">
    <name type="scientific">Lacihabitans soyangensis</name>
    <dbReference type="NCBI Taxonomy" id="869394"/>
    <lineage>
        <taxon>Bacteria</taxon>
        <taxon>Pseudomonadati</taxon>
        <taxon>Bacteroidota</taxon>
        <taxon>Cytophagia</taxon>
        <taxon>Cytophagales</taxon>
        <taxon>Leadbetterellaceae</taxon>
        <taxon>Lacihabitans</taxon>
    </lineage>
</organism>
<evidence type="ECO:0008006" key="4">
    <source>
        <dbReference type="Google" id="ProtNLM"/>
    </source>
</evidence>
<dbReference type="AlphaFoldDB" id="A0AAE3KSJ0"/>
<proteinExistence type="predicted"/>
<dbReference type="RefSeq" id="WP_255037200.1">
    <property type="nucleotide sequence ID" value="NZ_RJUF01000028.1"/>
</dbReference>
<protein>
    <recommendedName>
        <fullName evidence="4">Peptidase S74 domain-containing protein</fullName>
    </recommendedName>
</protein>
<comment type="caution">
    <text evidence="2">The sequence shown here is derived from an EMBL/GenBank/DDBJ whole genome shotgun (WGS) entry which is preliminary data.</text>
</comment>
<evidence type="ECO:0000313" key="3">
    <source>
        <dbReference type="Proteomes" id="UP001204144"/>
    </source>
</evidence>
<keyword evidence="3" id="KW-1185">Reference proteome</keyword>
<feature type="region of interest" description="Disordered" evidence="1">
    <location>
        <begin position="521"/>
        <end position="551"/>
    </location>
</feature>
<dbReference type="Proteomes" id="UP001204144">
    <property type="component" value="Unassembled WGS sequence"/>
</dbReference>
<evidence type="ECO:0000313" key="2">
    <source>
        <dbReference type="EMBL" id="MCP9763417.1"/>
    </source>
</evidence>
<accession>A0AAE3KSJ0</accession>
<gene>
    <name evidence="2" type="ORF">EGI31_10645</name>
</gene>
<reference evidence="2 3" key="1">
    <citation type="submission" date="2018-11" db="EMBL/GenBank/DDBJ databases">
        <title>Novel bacteria species description.</title>
        <authorList>
            <person name="Han J.-H."/>
        </authorList>
    </citation>
    <scope>NUCLEOTIDE SEQUENCE [LARGE SCALE GENOMIC DNA]</scope>
    <source>
        <strain evidence="2 3">KCTC23259</strain>
    </source>
</reference>
<sequence length="551" mass="58161">MKKILLSILTYFTVTMLYGQSVEFSPSGPVNLKLGNYYSPSSPSGPSNKLVIYNRGSESSGLTLIDSAIGGSNNVSAIYSEAGESTVKGFFMGNFSDSPVVIFNKFKNTNNLFLTPNGNVGIGCNIYGIANTQKLHAKLHVKGIGDSLYNISQIGNSAVGVLVNGVGKVNSNTTRIGLVSQMEGSGSSVNNVTNIGLYGSPSLTDTSQANGIGVAASSFLKTTGFSSAMTAKSKNLGFGPSYGLQLESSSSAGATYGATSSVSGGLLNFGFYSNVSTVTSSPSPSYGYYSNIQNASNSNAVYGYYADISKVTGSASSFGFLSKINNANGISGIGTYSRVSTINAPAFGSFSNAIGNNQNYGVFGFADGGIQNIAIYGGLGETASITDFAGYFSGNVHVNGILSKSSGTFKIDHPLDPENKTLSHSFVESPEMMNIYNGNITTDNNGESVVQLPTYFEALNENFRYQLTVIGKFAQAIVFEKIKGNSFKIKTDLANTEVSWQVTGTRKDAFAKQNPIVVEQNKADKDKGKYLNPKAFNKTTSHSMHQIPELN</sequence>
<evidence type="ECO:0000256" key="1">
    <source>
        <dbReference type="SAM" id="MobiDB-lite"/>
    </source>
</evidence>
<name>A0AAE3KSJ0_9BACT</name>
<dbReference type="EMBL" id="RJUF01000028">
    <property type="protein sequence ID" value="MCP9763417.1"/>
    <property type="molecule type" value="Genomic_DNA"/>
</dbReference>